<accession>A0A7X0JF99</accession>
<dbReference type="Gene3D" id="3.40.50.720">
    <property type="entry name" value="NAD(P)-binding Rossmann-like Domain"/>
    <property type="match status" value="1"/>
</dbReference>
<proteinExistence type="predicted"/>
<dbReference type="EMBL" id="JACHBT010000019">
    <property type="protein sequence ID" value="MBB6506190.1"/>
    <property type="molecule type" value="Genomic_DNA"/>
</dbReference>
<keyword evidence="1" id="KW-0520">NAD</keyword>
<comment type="caution">
    <text evidence="3">The sequence shown here is derived from an EMBL/GenBank/DDBJ whole genome shotgun (WGS) entry which is preliminary data.</text>
</comment>
<dbReference type="InterPro" id="IPR036291">
    <property type="entry name" value="NAD(P)-bd_dom_sf"/>
</dbReference>
<gene>
    <name evidence="3" type="ORF">F4693_003187</name>
</gene>
<feature type="signal peptide" evidence="2">
    <location>
        <begin position="1"/>
        <end position="16"/>
    </location>
</feature>
<protein>
    <submittedName>
        <fullName evidence="3">Nucleoside-diphosphate-sugar epimerase</fullName>
    </submittedName>
</protein>
<dbReference type="Proteomes" id="UP000522313">
    <property type="component" value="Unassembled WGS sequence"/>
</dbReference>
<dbReference type="SUPFAM" id="SSF51735">
    <property type="entry name" value="NAD(P)-binding Rossmann-fold domains"/>
    <property type="match status" value="1"/>
</dbReference>
<evidence type="ECO:0000313" key="3">
    <source>
        <dbReference type="EMBL" id="MBB6506190.1"/>
    </source>
</evidence>
<dbReference type="PANTHER" id="PTHR43574">
    <property type="entry name" value="EPIMERASE-RELATED"/>
    <property type="match status" value="1"/>
</dbReference>
<dbReference type="RefSeq" id="WP_184507595.1">
    <property type="nucleotide sequence ID" value="NZ_JACHBT010000019.1"/>
</dbReference>
<reference evidence="3 4" key="1">
    <citation type="submission" date="2020-08" db="EMBL/GenBank/DDBJ databases">
        <title>The Agave Microbiome: Exploring the role of microbial communities in plant adaptations to desert environments.</title>
        <authorList>
            <person name="Partida-Martinez L.P."/>
        </authorList>
    </citation>
    <scope>NUCLEOTIDE SEQUENCE [LARGE SCALE GENOMIC DNA]</scope>
    <source>
        <strain evidence="3 4">AS3.13</strain>
    </source>
</reference>
<evidence type="ECO:0000313" key="4">
    <source>
        <dbReference type="Proteomes" id="UP000522313"/>
    </source>
</evidence>
<keyword evidence="2" id="KW-0732">Signal</keyword>
<feature type="chain" id="PRO_5030775771" evidence="2">
    <location>
        <begin position="17"/>
        <end position="273"/>
    </location>
</feature>
<name>A0A7X0JF99_9SPHN</name>
<evidence type="ECO:0000256" key="1">
    <source>
        <dbReference type="ARBA" id="ARBA00023027"/>
    </source>
</evidence>
<evidence type="ECO:0000256" key="2">
    <source>
        <dbReference type="SAM" id="SignalP"/>
    </source>
</evidence>
<sequence>MRLFVFGLGYAARAIAAAAGAPLLATTRDGRDATIRFDDEAAVRAGLAASTHVLSSVPPDDVGDPVLRHYADALAGRWLGYLSSTGVYGDTGGAWVDEDAPADRGRRPLRNVADAGWVAAGARVFRLPGIYGAGRSPLDRVAKGEAHRTGIAGQVFSRVHVADLARGVIAGFDAPAGVYNLADDLPAPQDEVVAYAAQLLGLAPPPIVPVEQLSPAARGFHAENRRVANGRAKRVLNWHPRYPDYRAGLRALSATTSPTAASPAPAAASGVQR</sequence>
<reference evidence="3 4" key="2">
    <citation type="submission" date="2020-08" db="EMBL/GenBank/DDBJ databases">
        <authorList>
            <person name="Partida-Martinez L."/>
            <person name="Huntemann M."/>
            <person name="Clum A."/>
            <person name="Wang J."/>
            <person name="Palaniappan K."/>
            <person name="Ritter S."/>
            <person name="Chen I.-M."/>
            <person name="Stamatis D."/>
            <person name="Reddy T."/>
            <person name="O'Malley R."/>
            <person name="Daum C."/>
            <person name="Shapiro N."/>
            <person name="Ivanova N."/>
            <person name="Kyrpides N."/>
            <person name="Woyke T."/>
        </authorList>
    </citation>
    <scope>NUCLEOTIDE SEQUENCE [LARGE SCALE GENOMIC DNA]</scope>
    <source>
        <strain evidence="3 4">AS3.13</strain>
    </source>
</reference>
<dbReference type="AlphaFoldDB" id="A0A7X0JF99"/>
<organism evidence="3 4">
    <name type="scientific">Sphingomonas endophytica</name>
    <dbReference type="NCBI Taxonomy" id="869719"/>
    <lineage>
        <taxon>Bacteria</taxon>
        <taxon>Pseudomonadati</taxon>
        <taxon>Pseudomonadota</taxon>
        <taxon>Alphaproteobacteria</taxon>
        <taxon>Sphingomonadales</taxon>
        <taxon>Sphingomonadaceae</taxon>
        <taxon>Sphingomonas</taxon>
    </lineage>
</organism>